<comment type="caution">
    <text evidence="3">The sequence shown here is derived from an EMBL/GenBank/DDBJ whole genome shotgun (WGS) entry which is preliminary data.</text>
</comment>
<organism evidence="3 4">
    <name type="scientific">Fragariocoptes setiger</name>
    <dbReference type="NCBI Taxonomy" id="1670756"/>
    <lineage>
        <taxon>Eukaryota</taxon>
        <taxon>Metazoa</taxon>
        <taxon>Ecdysozoa</taxon>
        <taxon>Arthropoda</taxon>
        <taxon>Chelicerata</taxon>
        <taxon>Arachnida</taxon>
        <taxon>Acari</taxon>
        <taxon>Acariformes</taxon>
        <taxon>Trombidiformes</taxon>
        <taxon>Prostigmata</taxon>
        <taxon>Eupodina</taxon>
        <taxon>Eriophyoidea</taxon>
        <taxon>Phytoptidae</taxon>
        <taxon>Fragariocoptes</taxon>
    </lineage>
</organism>
<name>A0ABQ7SAK9_9ACAR</name>
<keyword evidence="4" id="KW-1185">Reference proteome</keyword>
<dbReference type="InterPro" id="IPR000618">
    <property type="entry name" value="Insect_cuticle"/>
</dbReference>
<proteinExistence type="predicted"/>
<dbReference type="PANTHER" id="PTHR10380">
    <property type="entry name" value="CUTICLE PROTEIN"/>
    <property type="match status" value="1"/>
</dbReference>
<protein>
    <submittedName>
        <fullName evidence="3">Uncharacterized protein</fullName>
    </submittedName>
</protein>
<reference evidence="3 4" key="1">
    <citation type="submission" date="2020-10" db="EMBL/GenBank/DDBJ databases">
        <authorList>
            <person name="Klimov P.B."/>
            <person name="Dyachkov S.M."/>
            <person name="Chetverikov P.E."/>
        </authorList>
    </citation>
    <scope>NUCLEOTIDE SEQUENCE [LARGE SCALE GENOMIC DNA]</scope>
    <source>
        <strain evidence="3">BMOC 18-1129-001#AD2665</strain>
        <tissue evidence="3">Entire mites</tissue>
    </source>
</reference>
<dbReference type="PANTHER" id="PTHR10380:SF173">
    <property type="entry name" value="CUTICULAR PROTEIN 47EF, ISOFORM C-RELATED"/>
    <property type="match status" value="1"/>
</dbReference>
<evidence type="ECO:0000256" key="2">
    <source>
        <dbReference type="PROSITE-ProRule" id="PRU00497"/>
    </source>
</evidence>
<keyword evidence="1 2" id="KW-0193">Cuticle</keyword>
<dbReference type="EMBL" id="JAIFTH010000185">
    <property type="protein sequence ID" value="KAG9510285.1"/>
    <property type="molecule type" value="Genomic_DNA"/>
</dbReference>
<dbReference type="Proteomes" id="UP000825002">
    <property type="component" value="Unassembled WGS sequence"/>
</dbReference>
<dbReference type="Pfam" id="PF00379">
    <property type="entry name" value="Chitin_bind_4"/>
    <property type="match status" value="1"/>
</dbReference>
<dbReference type="InterPro" id="IPR050468">
    <property type="entry name" value="Cuticle_Struct_Prot"/>
</dbReference>
<evidence type="ECO:0000313" key="3">
    <source>
        <dbReference type="EMBL" id="KAG9510285.1"/>
    </source>
</evidence>
<evidence type="ECO:0000313" key="4">
    <source>
        <dbReference type="Proteomes" id="UP000825002"/>
    </source>
</evidence>
<gene>
    <name evidence="3" type="ORF">GZH46_01178</name>
</gene>
<accession>A0ABQ7SAK9</accession>
<sequence length="134" mass="15852">MIKQIIKPPRFRIQNLNNTIKMTNSQVRFFKINSIVVICLVLCASQVLCEYGERMQYHEQGVNGPYSYKFGYSTGDHYNPQERHEVSDGYGHVKGWYSYRDPYGKIQVIHYEAHPKLGFRVFQNKEARQSNKHY</sequence>
<dbReference type="PROSITE" id="PS51155">
    <property type="entry name" value="CHIT_BIND_RR_2"/>
    <property type="match status" value="1"/>
</dbReference>
<evidence type="ECO:0000256" key="1">
    <source>
        <dbReference type="ARBA" id="ARBA00022460"/>
    </source>
</evidence>